<evidence type="ECO:0000313" key="3">
    <source>
        <dbReference type="EnsemblMetazoa" id="XP_030842772"/>
    </source>
</evidence>
<feature type="region of interest" description="Disordered" evidence="2">
    <location>
        <begin position="1"/>
        <end position="20"/>
    </location>
</feature>
<dbReference type="GeneID" id="754136"/>
<keyword evidence="1" id="KW-0175">Coiled coil</keyword>
<dbReference type="EnsemblMetazoa" id="XM_030986911">
    <property type="protein sequence ID" value="XP_030842771"/>
    <property type="gene ID" value="LOC754136"/>
</dbReference>
<feature type="region of interest" description="Disordered" evidence="2">
    <location>
        <begin position="407"/>
        <end position="428"/>
    </location>
</feature>
<dbReference type="RefSeq" id="XP_030842771.1">
    <property type="nucleotide sequence ID" value="XM_030986911.1"/>
</dbReference>
<protein>
    <submittedName>
        <fullName evidence="3">Uncharacterized protein</fullName>
    </submittedName>
</protein>
<feature type="region of interest" description="Disordered" evidence="2">
    <location>
        <begin position="212"/>
        <end position="249"/>
    </location>
</feature>
<dbReference type="Proteomes" id="UP000007110">
    <property type="component" value="Unassembled WGS sequence"/>
</dbReference>
<organism evidence="3 4">
    <name type="scientific">Strongylocentrotus purpuratus</name>
    <name type="common">Purple sea urchin</name>
    <dbReference type="NCBI Taxonomy" id="7668"/>
    <lineage>
        <taxon>Eukaryota</taxon>
        <taxon>Metazoa</taxon>
        <taxon>Echinodermata</taxon>
        <taxon>Eleutherozoa</taxon>
        <taxon>Echinozoa</taxon>
        <taxon>Echinoidea</taxon>
        <taxon>Euechinoidea</taxon>
        <taxon>Echinacea</taxon>
        <taxon>Camarodonta</taxon>
        <taxon>Echinidea</taxon>
        <taxon>Strongylocentrotidae</taxon>
        <taxon>Strongylocentrotus</taxon>
    </lineage>
</organism>
<feature type="coiled-coil region" evidence="1">
    <location>
        <begin position="906"/>
        <end position="972"/>
    </location>
</feature>
<dbReference type="InParanoid" id="A0A7M7NWM7"/>
<sequence length="1031" mass="118908">MGSGSSKTKNGAPPPKGEAKNIVVAEVVVPNKSEPVRITGELDEAPPANGIGGHATVKEVGHNKFSLQVGDKSIGTFEASDSGEGGDFTSYLANTATLTIKNIETVAEDGNKMASNSNNDTMVIQLDDSSNKDYNDEGEWEEVIQIVKETPKKTKKGGRQIDLNGTDRKAQLEEALQDKQSNLSEQEYEQMIANHRQEVELMTLLREKEKERQKFSLASKVAARKKRRKGKQTDGDGGGDANNLDLQSTARYQELQEQIAQQKAQMELAIEQQKGMAMGQESDQILEAHNKKMAELEAELKREQEKRSEVLNSKLAERKRRRKARKAEKEAQMRLKAETKVQQDTKDAEEAATAEKIQADIEAKKAAFQREVESKKAQLSADEYKRLLAKHDEEIAELTRKANVQQLRQGQNLQDKLDARRRRRDGVNSEKAITAAELQRMEAELKQCQVQFEAEMKEKRSTVSKEEYKRLIAAHKQELADMQTKLDVSRERQQEALLEKLAARRAKRSNKKEEQELIAKLEAQTVAMTNPDAVTKDPILQDTMSADEIKELQLAISKKDMNFRKKLKEIKASKTNADAQKFIDQHRVEMDLMQSQLDLEKARMKAVLMAKLEARRKKGGASVDETDPPMSAEEIKQLQVILDQKSQDFKSRQKSAKKEMSAADLFKYMDGHQREMESLEKRLALERLRMEQNLKDKMAARRFRRPGSAASVESQDKSEDAEILQKEMLTKESTFLAEVESKKSKMSKEEYERLLSQHRREMEELQRRMDRAKGRQAMHFQDKLDERRRRRQMWKNEEEERMRLMKLLNDKSESLSKDEFNDITEDILNYDEAVQSEIQEKKGKVSDKEYQKMLDDHKRNMSTLEQTLIEKGKGKNEEITSIEDEMKHQEAIFFTKVEQQKSTTPKEEYERLLKQHREEMEDLKKRLGWAKGRQGRHLQDKLEARRRRRKMLGNEEEERKRLMEQLAKVDRLSGEELEELEDAIDFYDISVSAVIEAKKGQVSVEEYNKMKEEHKKNMALMNTSLDEKVIL</sequence>
<feature type="compositionally biased region" description="Basic residues" evidence="2">
    <location>
        <begin position="317"/>
        <end position="326"/>
    </location>
</feature>
<reference evidence="4" key="1">
    <citation type="submission" date="2015-02" db="EMBL/GenBank/DDBJ databases">
        <title>Genome sequencing for Strongylocentrotus purpuratus.</title>
        <authorList>
            <person name="Murali S."/>
            <person name="Liu Y."/>
            <person name="Vee V."/>
            <person name="English A."/>
            <person name="Wang M."/>
            <person name="Skinner E."/>
            <person name="Han Y."/>
            <person name="Muzny D.M."/>
            <person name="Worley K.C."/>
            <person name="Gibbs R.A."/>
        </authorList>
    </citation>
    <scope>NUCLEOTIDE SEQUENCE</scope>
</reference>
<keyword evidence="4" id="KW-1185">Reference proteome</keyword>
<evidence type="ECO:0000256" key="2">
    <source>
        <dbReference type="SAM" id="MobiDB-lite"/>
    </source>
</evidence>
<dbReference type="EnsemblMetazoa" id="XM_030986912">
    <property type="protein sequence ID" value="XP_030842772"/>
    <property type="gene ID" value="LOC754136"/>
</dbReference>
<proteinExistence type="predicted"/>
<name>A0A7M7NWM7_STRPU</name>
<feature type="region of interest" description="Disordered" evidence="2">
    <location>
        <begin position="297"/>
        <end position="353"/>
    </location>
</feature>
<feature type="compositionally biased region" description="Basic and acidic residues" evidence="2">
    <location>
        <begin position="327"/>
        <end position="349"/>
    </location>
</feature>
<accession>A0A7M7NWM7</accession>
<reference evidence="3" key="2">
    <citation type="submission" date="2021-01" db="UniProtKB">
        <authorList>
            <consortium name="EnsemblMetazoa"/>
        </authorList>
    </citation>
    <scope>IDENTIFICATION</scope>
</reference>
<dbReference type="KEGG" id="spu:754136"/>
<evidence type="ECO:0000313" key="4">
    <source>
        <dbReference type="Proteomes" id="UP000007110"/>
    </source>
</evidence>
<dbReference type="OMA" id="AYQVKND"/>
<dbReference type="RefSeq" id="XP_030842772.1">
    <property type="nucleotide sequence ID" value="XM_030986912.1"/>
</dbReference>
<feature type="coiled-coil region" evidence="1">
    <location>
        <begin position="662"/>
        <end position="696"/>
    </location>
</feature>
<evidence type="ECO:0000256" key="1">
    <source>
        <dbReference type="SAM" id="Coils"/>
    </source>
</evidence>
<feature type="compositionally biased region" description="Basic and acidic residues" evidence="2">
    <location>
        <begin position="297"/>
        <end position="309"/>
    </location>
</feature>
<feature type="coiled-coil region" evidence="1">
    <location>
        <begin position="748"/>
        <end position="775"/>
    </location>
</feature>
<dbReference type="AlphaFoldDB" id="A0A7M7NWM7"/>
<dbReference type="OrthoDB" id="10640179at2759"/>